<accession>R9P021</accession>
<proteinExistence type="predicted"/>
<reference evidence="3" key="1">
    <citation type="journal article" date="2013" name="Genome Announc.">
        <title>Draft genome sequence of the basidiomycetous yeast-like fungus Pseudozyma hubeiensis SY62, which produces an abundant amount of the biosurfactant mannosylerythritol lipids.</title>
        <authorList>
            <person name="Konishi M."/>
            <person name="Hatada Y."/>
            <person name="Horiuchi J."/>
        </authorList>
    </citation>
    <scope>NUCLEOTIDE SEQUENCE [LARGE SCALE GENOMIC DNA]</scope>
    <source>
        <strain evidence="3">SY62</strain>
    </source>
</reference>
<evidence type="ECO:0000313" key="3">
    <source>
        <dbReference type="Proteomes" id="UP000014071"/>
    </source>
</evidence>
<name>R9P021_PSEHS</name>
<keyword evidence="3" id="KW-1185">Reference proteome</keyword>
<organism evidence="2 3">
    <name type="scientific">Pseudozyma hubeiensis (strain SY62)</name>
    <name type="common">Yeast</name>
    <dbReference type="NCBI Taxonomy" id="1305764"/>
    <lineage>
        <taxon>Eukaryota</taxon>
        <taxon>Fungi</taxon>
        <taxon>Dikarya</taxon>
        <taxon>Basidiomycota</taxon>
        <taxon>Ustilaginomycotina</taxon>
        <taxon>Ustilaginomycetes</taxon>
        <taxon>Ustilaginales</taxon>
        <taxon>Ustilaginaceae</taxon>
        <taxon>Pseudozyma</taxon>
    </lineage>
</organism>
<dbReference type="Proteomes" id="UP000014071">
    <property type="component" value="Unassembled WGS sequence"/>
</dbReference>
<dbReference type="HOGENOM" id="CLU_1403005_0_0_1"/>
<dbReference type="AlphaFoldDB" id="R9P021"/>
<dbReference type="GeneID" id="24107275"/>
<feature type="region of interest" description="Disordered" evidence="1">
    <location>
        <begin position="1"/>
        <end position="33"/>
    </location>
</feature>
<sequence length="194" mass="21574">MEESRRGTSFLVQENPKPFVDASSQQPGRTFPGKHESLAWPEISCASDDDASSSLNSAGKLVRRLRETTDLARSCATTESRTEDTVPKAQHRCTFEKICHGYSRLCRYLPDDLVRKTSARHCSKPSGSARVRFHRIHSKCSIVRLLSGSAGKRRSSSLTRPHSRRGLVYCCLDLTSENDFENRASSDRGASLAV</sequence>
<evidence type="ECO:0000256" key="1">
    <source>
        <dbReference type="SAM" id="MobiDB-lite"/>
    </source>
</evidence>
<dbReference type="OrthoDB" id="10530962at2759"/>
<dbReference type="RefSeq" id="XP_012187996.1">
    <property type="nucleotide sequence ID" value="XM_012332606.1"/>
</dbReference>
<evidence type="ECO:0000313" key="2">
    <source>
        <dbReference type="EMBL" id="GAC94409.1"/>
    </source>
</evidence>
<gene>
    <name evidence="2" type="ORF">PHSY_001980</name>
</gene>
<dbReference type="EMBL" id="DF238784">
    <property type="protein sequence ID" value="GAC94409.1"/>
    <property type="molecule type" value="Genomic_DNA"/>
</dbReference>
<protein>
    <submittedName>
        <fullName evidence="2">Uncharacterized protein</fullName>
    </submittedName>
</protein>